<reference evidence="1" key="1">
    <citation type="submission" date="2019-06" db="EMBL/GenBank/DDBJ databases">
        <title>Complete genome sequence of Methanobrevibacter arboriphilus strain SA.</title>
        <authorList>
            <person name="Asakawa S."/>
        </authorList>
    </citation>
    <scope>NUCLEOTIDE SEQUENCE</scope>
    <source>
        <strain evidence="1">SA</strain>
    </source>
</reference>
<name>A0ACA8R1W1_METAZ</name>
<proteinExistence type="predicted"/>
<protein>
    <submittedName>
        <fullName evidence="1">Uncharacterized protein</fullName>
    </submittedName>
</protein>
<accession>A0ACA8R1W1</accession>
<sequence length="356" mass="40049">MIGEPKINYSEGTETIKNIGNRNVLCIIAPFKDSSFAFKAYPTIEQAVEDQKTEITEALGYKYLQLLQKHFPTLKDIVLVNITTGTTTPDYALTNEKLSNAFEELEKTEVSIINIPYLLTSDQLEMYKTFRDEQFQNMFGFGLIYPTDPETSSLTAVFNQFKTGGIYAIATTPQEIESEEYSIIDMSVYFAGLVASVDENRSLTHYVLDGVVGETTKEKYGTSIYEAILNNGALATGYRDKVNNILQIVNSGTCTWNEKINDTNDLKIDRVHHLIMNEIRRAIFNIIGKDNNRIASEDFNMAVSNIKEKYLKAGFITDLKTSISKTSSPKVEILMNDKQDNILTIVDVLGNIDIIN</sequence>
<gene>
    <name evidence="1" type="ORF">MarbSA_05460</name>
</gene>
<evidence type="ECO:0000313" key="2">
    <source>
        <dbReference type="Proteomes" id="UP000825015"/>
    </source>
</evidence>
<evidence type="ECO:0000313" key="1">
    <source>
        <dbReference type="EMBL" id="BBL61506.1"/>
    </source>
</evidence>
<keyword evidence="2" id="KW-1185">Reference proteome</keyword>
<organism evidence="1 2">
    <name type="scientific">Methanobrevibacter arboriphilus</name>
    <dbReference type="NCBI Taxonomy" id="39441"/>
    <lineage>
        <taxon>Archaea</taxon>
        <taxon>Methanobacteriati</taxon>
        <taxon>Methanobacteriota</taxon>
        <taxon>Methanomada group</taxon>
        <taxon>Methanobacteria</taxon>
        <taxon>Methanobacteriales</taxon>
        <taxon>Methanobacteriaceae</taxon>
        <taxon>Methanobrevibacter</taxon>
    </lineage>
</organism>
<dbReference type="Proteomes" id="UP000825015">
    <property type="component" value="Chromosome"/>
</dbReference>
<dbReference type="EMBL" id="AP019779">
    <property type="protein sequence ID" value="BBL61506.1"/>
    <property type="molecule type" value="Genomic_DNA"/>
</dbReference>